<protein>
    <submittedName>
        <fullName evidence="2">Uncharacterized protein</fullName>
    </submittedName>
</protein>
<dbReference type="OrthoDB" id="1939140at2759"/>
<feature type="region of interest" description="Disordered" evidence="1">
    <location>
        <begin position="31"/>
        <end position="61"/>
    </location>
</feature>
<evidence type="ECO:0000313" key="3">
    <source>
        <dbReference type="Proteomes" id="UP000015453"/>
    </source>
</evidence>
<dbReference type="PANTHER" id="PTHR36760:SF1">
    <property type="entry name" value="ACIDIC LEUCINE-RICH NUCLEAR PHOSPHOPROTEIN 32 FAMILY B PROTEIN"/>
    <property type="match status" value="1"/>
</dbReference>
<feature type="non-terminal residue" evidence="2">
    <location>
        <position position="1"/>
    </location>
</feature>
<reference evidence="2 3" key="1">
    <citation type="journal article" date="2013" name="BMC Genomics">
        <title>The miniature genome of a carnivorous plant Genlisea aurea contains a low number of genes and short non-coding sequences.</title>
        <authorList>
            <person name="Leushkin E.V."/>
            <person name="Sutormin R.A."/>
            <person name="Nabieva E.R."/>
            <person name="Penin A.A."/>
            <person name="Kondrashov A.S."/>
            <person name="Logacheva M.D."/>
        </authorList>
    </citation>
    <scope>NUCLEOTIDE SEQUENCE [LARGE SCALE GENOMIC DNA]</scope>
</reference>
<dbReference type="Proteomes" id="UP000015453">
    <property type="component" value="Unassembled WGS sequence"/>
</dbReference>
<dbReference type="PANTHER" id="PTHR36760">
    <property type="entry name" value="ACIDIC LEUCINE-RICH NUCLEAR PHOSPHOPROTEIN 32 FAMILY B PROTEIN"/>
    <property type="match status" value="1"/>
</dbReference>
<accession>S8BZC3</accession>
<name>S8BZC3_9LAMI</name>
<proteinExistence type="predicted"/>
<feature type="compositionally biased region" description="Acidic residues" evidence="1">
    <location>
        <begin position="40"/>
        <end position="59"/>
    </location>
</feature>
<dbReference type="EMBL" id="AUSU01010143">
    <property type="protein sequence ID" value="EPS57516.1"/>
    <property type="molecule type" value="Genomic_DNA"/>
</dbReference>
<comment type="caution">
    <text evidence="2">The sequence shown here is derived from an EMBL/GenBank/DDBJ whole genome shotgun (WGS) entry which is preliminary data.</text>
</comment>
<keyword evidence="3" id="KW-1185">Reference proteome</keyword>
<sequence length="112" mass="12463">EEWKRTLGGKLFLEREREEGMDSLWEAYEKEAQTNKSTGEEEANADVSDDGDDEEEDNEAAAAAGEVCCLLALKLSAGKMNRGVGRRSLTKISKALKGFRWLSKKIHNNGDK</sequence>
<organism evidence="2 3">
    <name type="scientific">Genlisea aurea</name>
    <dbReference type="NCBI Taxonomy" id="192259"/>
    <lineage>
        <taxon>Eukaryota</taxon>
        <taxon>Viridiplantae</taxon>
        <taxon>Streptophyta</taxon>
        <taxon>Embryophyta</taxon>
        <taxon>Tracheophyta</taxon>
        <taxon>Spermatophyta</taxon>
        <taxon>Magnoliopsida</taxon>
        <taxon>eudicotyledons</taxon>
        <taxon>Gunneridae</taxon>
        <taxon>Pentapetalae</taxon>
        <taxon>asterids</taxon>
        <taxon>lamiids</taxon>
        <taxon>Lamiales</taxon>
        <taxon>Lentibulariaceae</taxon>
        <taxon>Genlisea</taxon>
    </lineage>
</organism>
<evidence type="ECO:0000256" key="1">
    <source>
        <dbReference type="SAM" id="MobiDB-lite"/>
    </source>
</evidence>
<evidence type="ECO:0000313" key="2">
    <source>
        <dbReference type="EMBL" id="EPS57516.1"/>
    </source>
</evidence>
<dbReference type="AlphaFoldDB" id="S8BZC3"/>
<gene>
    <name evidence="2" type="ORF">M569_17301</name>
</gene>